<dbReference type="Proteomes" id="UP001497602">
    <property type="component" value="Unassembled WGS sequence"/>
</dbReference>
<reference evidence="1 2" key="1">
    <citation type="submission" date="2024-05" db="EMBL/GenBank/DDBJ databases">
        <authorList>
            <person name="Duchaud E."/>
        </authorList>
    </citation>
    <scope>NUCLEOTIDE SEQUENCE [LARGE SCALE GENOMIC DNA]</scope>
    <source>
        <strain evidence="1">Ena-SAMPLE-TAB-13-05-2024-13:56:06:370-140305</strain>
    </source>
</reference>
<dbReference type="EMBL" id="CAXJRC010000006">
    <property type="protein sequence ID" value="CAL2105433.1"/>
    <property type="molecule type" value="Genomic_DNA"/>
</dbReference>
<evidence type="ECO:0000313" key="1">
    <source>
        <dbReference type="EMBL" id="CAL2105433.1"/>
    </source>
</evidence>
<protein>
    <submittedName>
        <fullName evidence="1">Uncharacterized protein</fullName>
    </submittedName>
</protein>
<proteinExistence type="predicted"/>
<sequence>MFLPSDIKYKETKLVKQGKNKIAKKFKYFSNWFSETYNVKVINILENFNESVNRLEIDIHVETIKEELKLIMSGEYCFNDIDTKKQKEIVEKYIQLNPYQKIDDIFIYCFAFELIAKHEVTWLIPESKIEKIYKELELLEIWKILSCMEYVTLFVYKDDQIDKMKNSTEFKFIEEKYFELIKEYDEFNYWKREDIKIRVDSKENFDDNYNSSWRSYFDSPHTT</sequence>
<gene>
    <name evidence="1" type="ORF">T190115A13A_150064</name>
</gene>
<evidence type="ECO:0000313" key="2">
    <source>
        <dbReference type="Proteomes" id="UP001497602"/>
    </source>
</evidence>
<organism evidence="1 2">
    <name type="scientific">Tenacibaculum vairaonense</name>
    <dbReference type="NCBI Taxonomy" id="3137860"/>
    <lineage>
        <taxon>Bacteria</taxon>
        <taxon>Pseudomonadati</taxon>
        <taxon>Bacteroidota</taxon>
        <taxon>Flavobacteriia</taxon>
        <taxon>Flavobacteriales</taxon>
        <taxon>Flavobacteriaceae</taxon>
        <taxon>Tenacibaculum</taxon>
    </lineage>
</organism>
<comment type="caution">
    <text evidence="1">The sequence shown here is derived from an EMBL/GenBank/DDBJ whole genome shotgun (WGS) entry which is preliminary data.</text>
</comment>
<name>A0ABM9PIK1_9FLAO</name>
<accession>A0ABM9PIK1</accession>
<dbReference type="RefSeq" id="WP_348737272.1">
    <property type="nucleotide sequence ID" value="NZ_CAXJRC010000006.1"/>
</dbReference>
<keyword evidence="2" id="KW-1185">Reference proteome</keyword>